<dbReference type="InterPro" id="IPR003735">
    <property type="entry name" value="Metal_Tscrpt_repr"/>
</dbReference>
<comment type="caution">
    <text evidence="1">The sequence shown here is derived from an EMBL/GenBank/DDBJ whole genome shotgun (WGS) entry which is preliminary data.</text>
</comment>
<evidence type="ECO:0008006" key="3">
    <source>
        <dbReference type="Google" id="ProtNLM"/>
    </source>
</evidence>
<dbReference type="Gene3D" id="1.20.58.1000">
    <property type="entry name" value="Metal-sensitive repressor, helix protomer"/>
    <property type="match status" value="1"/>
</dbReference>
<dbReference type="CDD" id="cd10148">
    <property type="entry name" value="CsoR-like_DUF156"/>
    <property type="match status" value="1"/>
</dbReference>
<dbReference type="PANTHER" id="PTHR33677">
    <property type="entry name" value="TRANSCRIPTIONAL REPRESSOR FRMR-RELATED"/>
    <property type="match status" value="1"/>
</dbReference>
<dbReference type="AlphaFoldDB" id="A0A1G2E3G5"/>
<dbReference type="GO" id="GO:0045892">
    <property type="term" value="P:negative regulation of DNA-templated transcription"/>
    <property type="evidence" value="ECO:0007669"/>
    <property type="project" value="UniProtKB-ARBA"/>
</dbReference>
<organism evidence="1 2">
    <name type="scientific">Candidatus Lloydbacteria bacterium RIFOXYC12_FULL_46_25</name>
    <dbReference type="NCBI Taxonomy" id="1798670"/>
    <lineage>
        <taxon>Bacteria</taxon>
        <taxon>Candidatus Lloydiibacteriota</taxon>
    </lineage>
</organism>
<accession>A0A1G2E3G5</accession>
<dbReference type="Pfam" id="PF02583">
    <property type="entry name" value="Trns_repr_metal"/>
    <property type="match status" value="1"/>
</dbReference>
<dbReference type="EMBL" id="MHLU01000019">
    <property type="protein sequence ID" value="OGZ20384.1"/>
    <property type="molecule type" value="Genomic_DNA"/>
</dbReference>
<reference evidence="1 2" key="1">
    <citation type="journal article" date="2016" name="Nat. Commun.">
        <title>Thousands of microbial genomes shed light on interconnected biogeochemical processes in an aquifer system.</title>
        <authorList>
            <person name="Anantharaman K."/>
            <person name="Brown C.T."/>
            <person name="Hug L.A."/>
            <person name="Sharon I."/>
            <person name="Castelle C.J."/>
            <person name="Probst A.J."/>
            <person name="Thomas B.C."/>
            <person name="Singh A."/>
            <person name="Wilkins M.J."/>
            <person name="Karaoz U."/>
            <person name="Brodie E.L."/>
            <person name="Williams K.H."/>
            <person name="Hubbard S.S."/>
            <person name="Banfield J.F."/>
        </authorList>
    </citation>
    <scope>NUCLEOTIDE SEQUENCE [LARGE SCALE GENOMIC DNA]</scope>
</reference>
<sequence>MKSSNSTQKIIRRLKIIEGQVRGLQEMVEKGTYCIDVITQTSAVKSALSGVEDALMEEHLGTCVLHQMRSGQTEKAKEEILKVYKLKRK</sequence>
<dbReference type="GO" id="GO:0003677">
    <property type="term" value="F:DNA binding"/>
    <property type="evidence" value="ECO:0007669"/>
    <property type="project" value="InterPro"/>
</dbReference>
<proteinExistence type="predicted"/>
<dbReference type="PANTHER" id="PTHR33677:SF3">
    <property type="entry name" value="COPPER-SENSING TRANSCRIPTIONAL REPRESSOR RICR"/>
    <property type="match status" value="1"/>
</dbReference>
<dbReference type="GO" id="GO:0046872">
    <property type="term" value="F:metal ion binding"/>
    <property type="evidence" value="ECO:0007669"/>
    <property type="project" value="InterPro"/>
</dbReference>
<evidence type="ECO:0000313" key="2">
    <source>
        <dbReference type="Proteomes" id="UP000178106"/>
    </source>
</evidence>
<evidence type="ECO:0000313" key="1">
    <source>
        <dbReference type="EMBL" id="OGZ20384.1"/>
    </source>
</evidence>
<gene>
    <name evidence="1" type="ORF">A2494_02460</name>
</gene>
<dbReference type="InterPro" id="IPR038390">
    <property type="entry name" value="Metal_Tscrpt_repr_sf"/>
</dbReference>
<dbReference type="Proteomes" id="UP000178106">
    <property type="component" value="Unassembled WGS sequence"/>
</dbReference>
<name>A0A1G2E3G5_9BACT</name>
<protein>
    <recommendedName>
        <fullName evidence="3">Transcriptional regulator</fullName>
    </recommendedName>
</protein>